<dbReference type="InterPro" id="IPR003593">
    <property type="entry name" value="AAA+_ATPase"/>
</dbReference>
<evidence type="ECO:0000313" key="5">
    <source>
        <dbReference type="EMBL" id="SMP40215.1"/>
    </source>
</evidence>
<dbReference type="GO" id="GO:0043190">
    <property type="term" value="C:ATP-binding cassette (ABC) transporter complex"/>
    <property type="evidence" value="ECO:0007669"/>
    <property type="project" value="InterPro"/>
</dbReference>
<dbReference type="GO" id="GO:0005524">
    <property type="term" value="F:ATP binding"/>
    <property type="evidence" value="ECO:0007669"/>
    <property type="project" value="UniProtKB-KW"/>
</dbReference>
<keyword evidence="1" id="KW-0813">Transport</keyword>
<sequence length="359" mass="40589">MTLGLHQVTKKYEAVEAVKKIDLFIKEGELLVLVGPSGCGKTTILRMLAGLIMPDEGVIVFRNEDITAKPPELRPTVTVFQDYALFPHMNVYNNIAYGLKTRKLPAREIQQRVNHFMQLMKIDGLEKRAISALSGGQKQRVALARAMVVEPDILLFDEPLSSLDAKLRVEMREEIRNIQQTTGITAVYVTHDQEEALAIADRVAVMNQGIIEQIGSPEEIYYRPTTAFVADFIGYGNFVKAQMRRLSENIYQLKCLGQQWNQIKEDLHLTVDEGSNRELKQEKTVDVQIFFRPEDAIPDEEGFLNGTLIQKSFLGAVTRYFIETPSDEVVKMDAPSGAGAFEIEDTIRFRISRLQVIPK</sequence>
<dbReference type="Gene3D" id="3.40.50.300">
    <property type="entry name" value="P-loop containing nucleotide triphosphate hydrolases"/>
    <property type="match status" value="1"/>
</dbReference>
<dbReference type="RefSeq" id="WP_283407692.1">
    <property type="nucleotide sequence ID" value="NZ_FXUF01000001.1"/>
</dbReference>
<dbReference type="FunFam" id="3.40.50.300:FF:000042">
    <property type="entry name" value="Maltose/maltodextrin ABC transporter, ATP-binding protein"/>
    <property type="match status" value="1"/>
</dbReference>
<comment type="caution">
    <text evidence="5">The sequence shown here is derived from an EMBL/GenBank/DDBJ whole genome shotgun (WGS) entry which is preliminary data.</text>
</comment>
<reference evidence="5" key="1">
    <citation type="submission" date="2017-05" db="EMBL/GenBank/DDBJ databases">
        <authorList>
            <person name="Varghese N."/>
            <person name="Submissions S."/>
        </authorList>
    </citation>
    <scope>NUCLEOTIDE SEQUENCE</scope>
    <source>
        <strain evidence="5">Su22</strain>
    </source>
</reference>
<gene>
    <name evidence="5" type="ORF">SAMN06296020_101342</name>
</gene>
<keyword evidence="3 5" id="KW-0067">ATP-binding</keyword>
<dbReference type="InterPro" id="IPR008995">
    <property type="entry name" value="Mo/tungstate-bd_C_term_dom"/>
</dbReference>
<evidence type="ECO:0000259" key="4">
    <source>
        <dbReference type="PROSITE" id="PS50893"/>
    </source>
</evidence>
<dbReference type="EMBL" id="FXUF01000001">
    <property type="protein sequence ID" value="SMP40215.1"/>
    <property type="molecule type" value="Genomic_DNA"/>
</dbReference>
<dbReference type="SUPFAM" id="SSF50331">
    <property type="entry name" value="MOP-like"/>
    <property type="match status" value="1"/>
</dbReference>
<evidence type="ECO:0000256" key="2">
    <source>
        <dbReference type="ARBA" id="ARBA00022741"/>
    </source>
</evidence>
<protein>
    <submittedName>
        <fullName evidence="5">Iron(III) transport system ATP-binding protein</fullName>
    </submittedName>
</protein>
<evidence type="ECO:0000313" key="6">
    <source>
        <dbReference type="Proteomes" id="UP001158066"/>
    </source>
</evidence>
<name>A0AA45WTA9_9CLOT</name>
<organism evidence="5 6">
    <name type="scientific">Anoxynatronum buryatiense</name>
    <dbReference type="NCBI Taxonomy" id="489973"/>
    <lineage>
        <taxon>Bacteria</taxon>
        <taxon>Bacillati</taxon>
        <taxon>Bacillota</taxon>
        <taxon>Clostridia</taxon>
        <taxon>Eubacteriales</taxon>
        <taxon>Clostridiaceae</taxon>
        <taxon>Anoxynatronum</taxon>
    </lineage>
</organism>
<dbReference type="Pfam" id="PF00005">
    <property type="entry name" value="ABC_tran"/>
    <property type="match status" value="1"/>
</dbReference>
<dbReference type="PANTHER" id="PTHR42781">
    <property type="entry name" value="SPERMIDINE/PUTRESCINE IMPORT ATP-BINDING PROTEIN POTA"/>
    <property type="match status" value="1"/>
</dbReference>
<dbReference type="InterPro" id="IPR050093">
    <property type="entry name" value="ABC_SmlMolc_Importer"/>
</dbReference>
<dbReference type="PANTHER" id="PTHR42781:SF4">
    <property type="entry name" value="SPERMIDINE_PUTRESCINE IMPORT ATP-BINDING PROTEIN POTA"/>
    <property type="match status" value="1"/>
</dbReference>
<evidence type="ECO:0000256" key="1">
    <source>
        <dbReference type="ARBA" id="ARBA00022448"/>
    </source>
</evidence>
<dbReference type="GO" id="GO:0016887">
    <property type="term" value="F:ATP hydrolysis activity"/>
    <property type="evidence" value="ECO:0007669"/>
    <property type="project" value="InterPro"/>
</dbReference>
<proteinExistence type="predicted"/>
<dbReference type="InterPro" id="IPR027417">
    <property type="entry name" value="P-loop_NTPase"/>
</dbReference>
<dbReference type="InterPro" id="IPR003439">
    <property type="entry name" value="ABC_transporter-like_ATP-bd"/>
</dbReference>
<feature type="domain" description="ABC transporter" evidence="4">
    <location>
        <begin position="3"/>
        <end position="233"/>
    </location>
</feature>
<dbReference type="Proteomes" id="UP001158066">
    <property type="component" value="Unassembled WGS sequence"/>
</dbReference>
<dbReference type="InterPro" id="IPR013611">
    <property type="entry name" value="Transp-assoc_OB_typ2"/>
</dbReference>
<dbReference type="SUPFAM" id="SSF52540">
    <property type="entry name" value="P-loop containing nucleoside triphosphate hydrolases"/>
    <property type="match status" value="1"/>
</dbReference>
<dbReference type="Pfam" id="PF08402">
    <property type="entry name" value="TOBE_2"/>
    <property type="match status" value="1"/>
</dbReference>
<dbReference type="Gene3D" id="2.40.50.100">
    <property type="match status" value="1"/>
</dbReference>
<dbReference type="GO" id="GO:0140359">
    <property type="term" value="F:ABC-type transporter activity"/>
    <property type="evidence" value="ECO:0007669"/>
    <property type="project" value="UniProtKB-ARBA"/>
</dbReference>
<accession>A0AA45WTA9</accession>
<evidence type="ECO:0000256" key="3">
    <source>
        <dbReference type="ARBA" id="ARBA00022840"/>
    </source>
</evidence>
<keyword evidence="2" id="KW-0547">Nucleotide-binding</keyword>
<dbReference type="PROSITE" id="PS50893">
    <property type="entry name" value="ABC_TRANSPORTER_2"/>
    <property type="match status" value="1"/>
</dbReference>
<dbReference type="SMART" id="SM00382">
    <property type="entry name" value="AAA"/>
    <property type="match status" value="1"/>
</dbReference>
<dbReference type="InterPro" id="IPR017871">
    <property type="entry name" value="ABC_transporter-like_CS"/>
</dbReference>
<dbReference type="PROSITE" id="PS00211">
    <property type="entry name" value="ABC_TRANSPORTER_1"/>
    <property type="match status" value="1"/>
</dbReference>
<keyword evidence="6" id="KW-1185">Reference proteome</keyword>
<dbReference type="AlphaFoldDB" id="A0AA45WTA9"/>